<dbReference type="InterPro" id="IPR051053">
    <property type="entry name" value="ECH/Chromodomain_protein"/>
</dbReference>
<protein>
    <submittedName>
        <fullName evidence="4">Enoyl-CoA hydratase</fullName>
    </submittedName>
</protein>
<dbReference type="CDD" id="cd06558">
    <property type="entry name" value="crotonase-like"/>
    <property type="match status" value="1"/>
</dbReference>
<dbReference type="SUPFAM" id="SSF52096">
    <property type="entry name" value="ClpP/crotonase"/>
    <property type="match status" value="1"/>
</dbReference>
<keyword evidence="5" id="KW-1185">Reference proteome</keyword>
<comment type="subcellular location">
    <subcellularLocation>
        <location evidence="1">Peroxisome</location>
    </subcellularLocation>
</comment>
<evidence type="ECO:0000256" key="1">
    <source>
        <dbReference type="ARBA" id="ARBA00004275"/>
    </source>
</evidence>
<sequence>MDILTQKENGILTINFNRPEKKNAITQAMYQSMADALRDAETDVAVRAILITGKPEIFTAGNDLEDFMKNASSITSSDAIPSVYQFMQALNESSKPVIAAVSGAAVGIGTTLLMHCDMIYLADNAKLSMPFTQLGLCPEFASSMIFQQIVGYQRAAEKLMLGEAFSANEAFEMGFVNKVLPLEELLPYAQQQAAKLVALPAASIRVTKRLMKGNQPAAISAKMTEENKHFSAMLNAPEAKEAFMAFFQKRKPDFSQFN</sequence>
<dbReference type="RefSeq" id="WP_186956134.1">
    <property type="nucleotide sequence ID" value="NZ_JACOFX010000018.1"/>
</dbReference>
<keyword evidence="3" id="KW-0413">Isomerase</keyword>
<dbReference type="Pfam" id="PF00378">
    <property type="entry name" value="ECH_1"/>
    <property type="match status" value="1"/>
</dbReference>
<proteinExistence type="predicted"/>
<evidence type="ECO:0000256" key="3">
    <source>
        <dbReference type="ARBA" id="ARBA00023235"/>
    </source>
</evidence>
<evidence type="ECO:0000313" key="4">
    <source>
        <dbReference type="EMBL" id="MBC3910597.1"/>
    </source>
</evidence>
<evidence type="ECO:0000313" key="5">
    <source>
        <dbReference type="Proteomes" id="UP000646911"/>
    </source>
</evidence>
<dbReference type="Proteomes" id="UP000646911">
    <property type="component" value="Unassembled WGS sequence"/>
</dbReference>
<dbReference type="EMBL" id="JACOFX010000018">
    <property type="protein sequence ID" value="MBC3910597.1"/>
    <property type="molecule type" value="Genomic_DNA"/>
</dbReference>
<reference evidence="4 5" key="1">
    <citation type="submission" date="2020-08" db="EMBL/GenBank/DDBJ databases">
        <title>Novel species isolated from subtropical streams in China.</title>
        <authorList>
            <person name="Lu H."/>
        </authorList>
    </citation>
    <scope>NUCLEOTIDE SEQUENCE [LARGE SCALE GENOMIC DNA]</scope>
    <source>
        <strain evidence="4 5">NL8W</strain>
    </source>
</reference>
<organism evidence="4 5">
    <name type="scientific">Undibacterium umbellatum</name>
    <dbReference type="NCBI Taxonomy" id="2762300"/>
    <lineage>
        <taxon>Bacteria</taxon>
        <taxon>Pseudomonadati</taxon>
        <taxon>Pseudomonadota</taxon>
        <taxon>Betaproteobacteria</taxon>
        <taxon>Burkholderiales</taxon>
        <taxon>Oxalobacteraceae</taxon>
        <taxon>Undibacterium</taxon>
    </lineage>
</organism>
<dbReference type="Gene3D" id="3.90.226.10">
    <property type="entry name" value="2-enoyl-CoA Hydratase, Chain A, domain 1"/>
    <property type="match status" value="1"/>
</dbReference>
<accession>A0ABR6ZFU0</accession>
<comment type="caution">
    <text evidence="4">The sequence shown here is derived from an EMBL/GenBank/DDBJ whole genome shotgun (WGS) entry which is preliminary data.</text>
</comment>
<evidence type="ECO:0000256" key="2">
    <source>
        <dbReference type="ARBA" id="ARBA00023140"/>
    </source>
</evidence>
<dbReference type="PANTHER" id="PTHR43684">
    <property type="match status" value="1"/>
</dbReference>
<name>A0ABR6ZFU0_9BURK</name>
<gene>
    <name evidence="4" type="ORF">H8L47_23805</name>
</gene>
<keyword evidence="2" id="KW-0576">Peroxisome</keyword>
<dbReference type="InterPro" id="IPR029045">
    <property type="entry name" value="ClpP/crotonase-like_dom_sf"/>
</dbReference>
<dbReference type="InterPro" id="IPR001753">
    <property type="entry name" value="Enoyl-CoA_hydra/iso"/>
</dbReference>
<dbReference type="PANTHER" id="PTHR43684:SF1">
    <property type="entry name" value="ENOYL-COA DELTA ISOMERASE 2"/>
    <property type="match status" value="1"/>
</dbReference>